<sequence length="118" mass="13524">MKKYFQIGILLMGFTFAHSTLISAQCPIKERIMGNDEEDENTSEASNRLIIYYDKSKGNKALLRAIEKKGCTIMYNYKNFSGVAIKLPKGWDIDKAIVYFKKIKGVTIVNKDNTYQLQ</sequence>
<reference evidence="1" key="1">
    <citation type="submission" date="2020-04" db="EMBL/GenBank/DDBJ databases">
        <title>Deep metagenomics examines the oral microbiome during advanced dental caries in children, revealing novel taxa and co-occurrences with host molecules.</title>
        <authorList>
            <person name="Baker J.L."/>
            <person name="Morton J.T."/>
            <person name="Dinis M."/>
            <person name="Alvarez R."/>
            <person name="Tran N.C."/>
            <person name="Knight R."/>
            <person name="Edlund A."/>
        </authorList>
    </citation>
    <scope>NUCLEOTIDE SEQUENCE</scope>
    <source>
        <strain evidence="1">JCVI_32_bin.50</strain>
    </source>
</reference>
<dbReference type="EMBL" id="JABZTM010000010">
    <property type="protein sequence ID" value="MBF1446093.1"/>
    <property type="molecule type" value="Genomic_DNA"/>
</dbReference>
<dbReference type="AlphaFoldDB" id="A0A9D5WUK1"/>
<evidence type="ECO:0000313" key="2">
    <source>
        <dbReference type="Proteomes" id="UP000787419"/>
    </source>
</evidence>
<dbReference type="Proteomes" id="UP000787419">
    <property type="component" value="Unassembled WGS sequence"/>
</dbReference>
<evidence type="ECO:0000313" key="1">
    <source>
        <dbReference type="EMBL" id="MBF1446093.1"/>
    </source>
</evidence>
<protein>
    <submittedName>
        <fullName evidence="1">Uncharacterized protein</fullName>
    </submittedName>
</protein>
<accession>A0A9D5WUK1</accession>
<organism evidence="1 2">
    <name type="scientific">Prevotella nigrescens</name>
    <dbReference type="NCBI Taxonomy" id="28133"/>
    <lineage>
        <taxon>Bacteria</taxon>
        <taxon>Pseudomonadati</taxon>
        <taxon>Bacteroidota</taxon>
        <taxon>Bacteroidia</taxon>
        <taxon>Bacteroidales</taxon>
        <taxon>Prevotellaceae</taxon>
        <taxon>Prevotella</taxon>
    </lineage>
</organism>
<comment type="caution">
    <text evidence="1">The sequence shown here is derived from an EMBL/GenBank/DDBJ whole genome shotgun (WGS) entry which is preliminary data.</text>
</comment>
<dbReference type="InterPro" id="IPR037045">
    <property type="entry name" value="S8pro/Inhibitor_I9_sf"/>
</dbReference>
<dbReference type="RefSeq" id="WP_278489062.1">
    <property type="nucleotide sequence ID" value="NZ_JABZTM010000010.1"/>
</dbReference>
<proteinExistence type="predicted"/>
<dbReference type="Gene3D" id="3.30.70.80">
    <property type="entry name" value="Peptidase S8 propeptide/proteinase inhibitor I9"/>
    <property type="match status" value="1"/>
</dbReference>
<gene>
    <name evidence="1" type="ORF">HXN55_01710</name>
</gene>
<name>A0A9D5WUK1_9BACT</name>